<evidence type="ECO:0000256" key="1">
    <source>
        <dbReference type="ARBA" id="ARBA00023125"/>
    </source>
</evidence>
<dbReference type="InterPro" id="IPR036390">
    <property type="entry name" value="WH_DNA-bd_sf"/>
</dbReference>
<dbReference type="EMBL" id="JAAKGU010000005">
    <property type="protein sequence ID" value="NGM83430.1"/>
    <property type="molecule type" value="Genomic_DNA"/>
</dbReference>
<feature type="compositionally biased region" description="Gly residues" evidence="2">
    <location>
        <begin position="442"/>
        <end position="451"/>
    </location>
</feature>
<evidence type="ECO:0000313" key="5">
    <source>
        <dbReference type="EMBL" id="NGM83430.1"/>
    </source>
</evidence>
<reference evidence="5 6" key="1">
    <citation type="submission" date="2020-02" db="EMBL/GenBank/DDBJ databases">
        <authorList>
            <person name="Gao J."/>
            <person name="Sun J."/>
        </authorList>
    </citation>
    <scope>NUCLEOTIDE SEQUENCE [LARGE SCALE GENOMIC DNA]</scope>
    <source>
        <strain evidence="5 6">7124</strain>
    </source>
</reference>
<evidence type="ECO:0000259" key="4">
    <source>
        <dbReference type="Pfam" id="PF12793"/>
    </source>
</evidence>
<dbReference type="PANTHER" id="PTHR30290:SF72">
    <property type="entry name" value="HTH-TYPE TRANSCRIPTIONAL REGULATOR SGRR"/>
    <property type="match status" value="1"/>
</dbReference>
<gene>
    <name evidence="5" type="ORF">G5B47_13485</name>
</gene>
<dbReference type="PANTHER" id="PTHR30290">
    <property type="entry name" value="PERIPLASMIC BINDING COMPONENT OF ABC TRANSPORTER"/>
    <property type="match status" value="1"/>
</dbReference>
<dbReference type="InterPro" id="IPR039424">
    <property type="entry name" value="SBP_5"/>
</dbReference>
<proteinExistence type="predicted"/>
<feature type="domain" description="Solute-binding protein family 5" evidence="3">
    <location>
        <begin position="173"/>
        <end position="382"/>
    </location>
</feature>
<dbReference type="InterPro" id="IPR000914">
    <property type="entry name" value="SBP_5_dom"/>
</dbReference>
<dbReference type="GO" id="GO:0015833">
    <property type="term" value="P:peptide transport"/>
    <property type="evidence" value="ECO:0007669"/>
    <property type="project" value="TreeGrafter"/>
</dbReference>
<dbReference type="Proteomes" id="UP000480151">
    <property type="component" value="Unassembled WGS sequence"/>
</dbReference>
<accession>A0A6M1PJN7</accession>
<dbReference type="GO" id="GO:1904680">
    <property type="term" value="F:peptide transmembrane transporter activity"/>
    <property type="evidence" value="ECO:0007669"/>
    <property type="project" value="TreeGrafter"/>
</dbReference>
<protein>
    <recommendedName>
        <fullName evidence="7">ABC transporter substrate-binding protein</fullName>
    </recommendedName>
</protein>
<keyword evidence="1" id="KW-0238">DNA-binding</keyword>
<dbReference type="InterPro" id="IPR036388">
    <property type="entry name" value="WH-like_DNA-bd_sf"/>
</dbReference>
<dbReference type="SUPFAM" id="SSF46785">
    <property type="entry name" value="Winged helix' DNA-binding domain"/>
    <property type="match status" value="1"/>
</dbReference>
<dbReference type="Gene3D" id="1.10.10.10">
    <property type="entry name" value="Winged helix-like DNA-binding domain superfamily/Winged helix DNA-binding domain"/>
    <property type="match status" value="1"/>
</dbReference>
<evidence type="ECO:0000256" key="2">
    <source>
        <dbReference type="SAM" id="MobiDB-lite"/>
    </source>
</evidence>
<dbReference type="Pfam" id="PF12793">
    <property type="entry name" value="SgrR_N"/>
    <property type="match status" value="1"/>
</dbReference>
<feature type="domain" description="Transcriptional regulator SgrR N-terminal HTH" evidence="4">
    <location>
        <begin position="2"/>
        <end position="97"/>
    </location>
</feature>
<keyword evidence="6" id="KW-1185">Reference proteome</keyword>
<dbReference type="Gene3D" id="3.40.190.10">
    <property type="entry name" value="Periplasmic binding protein-like II"/>
    <property type="match status" value="1"/>
</dbReference>
<sequence>MKLHGQYMRMRAHYGSEGEVSVTLDELAEVLGCTHRNALNVLGKMARSGWVSWTPSRGRGRRSRLCFLTPRDDVAIQSVMQAMGRRDAVTSAIEQIRSHAGVSALHDTLQSWLLAYSGHHAEMRRDRVIDTLRLPIRQPLHTIDPLNMNLLAESFVSSHVYDGLVRTGGGGEEIVPGLAHAWETDGTRTSWTFHLRKEVLLHNAAILDADDVVHSFSRLIRMPRGRLYSFILRDIVEVKALNRLTVSIRLKTPNELFLSFLCTSRAAVVPREPERSLEGRFVTKPVGTGPFKVAEWNDGFYVLEAFPHYFQGRAQLDRVEILHVPWDAEPDVADAEFPFHIIQNPRPEESASLSRIHTETSVRKFLTCNTKKAGPLSDPAVRADVMSCLGRLDEPGHGSAAHDPDGVTGDPGISSDPGISGTVGNPGIHGDLGVPGTVGAPGDIGGPGSDGTTGNPGAFDVPGSDPRVSGVPGDSGIPGNPTPSGSYRPAASEVSGSLSGLSLRIATIPQYAADAGLVAARLSERGVAAEIVSVPPEEFKGPVRMEADLILFALVRDRDEQLRLFDLYQTLAEHVTLQTRAEIEAELHLIAREPGHAARAETFHRIEGRLIRERELHILYEKPVETAYLPSIRGVRFNSQGWIDLRHVWFPQPC</sequence>
<dbReference type="Pfam" id="PF00496">
    <property type="entry name" value="SBP_bac_5"/>
    <property type="match status" value="1"/>
</dbReference>
<dbReference type="InterPro" id="IPR025370">
    <property type="entry name" value="SgrR_HTH_N"/>
</dbReference>
<comment type="caution">
    <text evidence="5">The sequence shown here is derived from an EMBL/GenBank/DDBJ whole genome shotgun (WGS) entry which is preliminary data.</text>
</comment>
<feature type="compositionally biased region" description="Basic and acidic residues" evidence="2">
    <location>
        <begin position="394"/>
        <end position="405"/>
    </location>
</feature>
<organism evidence="5 6">
    <name type="scientific">Paenibacillus apii</name>
    <dbReference type="NCBI Taxonomy" id="1850370"/>
    <lineage>
        <taxon>Bacteria</taxon>
        <taxon>Bacillati</taxon>
        <taxon>Bacillota</taxon>
        <taxon>Bacilli</taxon>
        <taxon>Bacillales</taxon>
        <taxon>Paenibacillaceae</taxon>
        <taxon>Paenibacillus</taxon>
    </lineage>
</organism>
<dbReference type="AlphaFoldDB" id="A0A6M1PJN7"/>
<dbReference type="RefSeq" id="WP_165098862.1">
    <property type="nucleotide sequence ID" value="NZ_JAAKGU010000005.1"/>
</dbReference>
<feature type="region of interest" description="Disordered" evidence="2">
    <location>
        <begin position="394"/>
        <end position="493"/>
    </location>
</feature>
<evidence type="ECO:0000313" key="6">
    <source>
        <dbReference type="Proteomes" id="UP000480151"/>
    </source>
</evidence>
<evidence type="ECO:0000259" key="3">
    <source>
        <dbReference type="Pfam" id="PF00496"/>
    </source>
</evidence>
<name>A0A6M1PJN7_9BACL</name>
<evidence type="ECO:0008006" key="7">
    <source>
        <dbReference type="Google" id="ProtNLM"/>
    </source>
</evidence>
<dbReference type="SUPFAM" id="SSF53850">
    <property type="entry name" value="Periplasmic binding protein-like II"/>
    <property type="match status" value="2"/>
</dbReference>
<dbReference type="GO" id="GO:0003677">
    <property type="term" value="F:DNA binding"/>
    <property type="evidence" value="ECO:0007669"/>
    <property type="project" value="UniProtKB-KW"/>
</dbReference>